<sequence length="135" mass="14808">MAQRIRTILFIDDDQIIGLVSKRLLEQLEIASDVQLFHDSYLGLAALESRYQPGSPHVQQAGTDLVLLDLDMPGLGGFAILDQLLARQQEGNVSLQQAQFVIISAHIGEKEIKKAASYPILGLLDKPIRPNSCSS</sequence>
<name>M7NPD6_9BACT</name>
<accession>M7NPD6</accession>
<dbReference type="PROSITE" id="PS50110">
    <property type="entry name" value="RESPONSE_REGULATORY"/>
    <property type="match status" value="1"/>
</dbReference>
<dbReference type="EMBL" id="AODQ01000022">
    <property type="protein sequence ID" value="EMR03585.1"/>
    <property type="molecule type" value="Genomic_DNA"/>
</dbReference>
<dbReference type="eggNOG" id="COG0784">
    <property type="taxonomic scope" value="Bacteria"/>
</dbReference>
<organism evidence="3 4">
    <name type="scientific">Cesiribacter andamanensis AMV16</name>
    <dbReference type="NCBI Taxonomy" id="1279009"/>
    <lineage>
        <taxon>Bacteria</taxon>
        <taxon>Pseudomonadati</taxon>
        <taxon>Bacteroidota</taxon>
        <taxon>Cytophagia</taxon>
        <taxon>Cytophagales</taxon>
        <taxon>Cesiribacteraceae</taxon>
        <taxon>Cesiribacter</taxon>
    </lineage>
</organism>
<proteinExistence type="predicted"/>
<evidence type="ECO:0000259" key="2">
    <source>
        <dbReference type="PROSITE" id="PS50110"/>
    </source>
</evidence>
<feature type="modified residue" description="4-aspartylphosphate" evidence="1">
    <location>
        <position position="69"/>
    </location>
</feature>
<reference evidence="3 4" key="1">
    <citation type="journal article" date="2013" name="Genome Announc.">
        <title>Draft Genome Sequence of Cesiribacter andamanensis Strain AMV16T, Isolated from a Soil Sample from a Mud Volcano in the Andaman Islands, India.</title>
        <authorList>
            <person name="Shivaji S."/>
            <person name="Ara S."/>
            <person name="Begum Z."/>
            <person name="Srinivas T.N."/>
            <person name="Singh A."/>
            <person name="Kumar Pinnaka A."/>
        </authorList>
    </citation>
    <scope>NUCLEOTIDE SEQUENCE [LARGE SCALE GENOMIC DNA]</scope>
    <source>
        <strain evidence="3 4">AMV16</strain>
    </source>
</reference>
<gene>
    <name evidence="3" type="ORF">ADICEAN_01266</name>
</gene>
<evidence type="ECO:0000313" key="4">
    <source>
        <dbReference type="Proteomes" id="UP000011910"/>
    </source>
</evidence>
<protein>
    <submittedName>
        <fullName evidence="3">Response regulator of citrate/malate metabolism</fullName>
    </submittedName>
</protein>
<feature type="domain" description="Response regulatory" evidence="2">
    <location>
        <begin position="7"/>
        <end position="135"/>
    </location>
</feature>
<dbReference type="RefSeq" id="WP_009194666.1">
    <property type="nucleotide sequence ID" value="NZ_AODQ01000022.1"/>
</dbReference>
<dbReference type="SMART" id="SM00448">
    <property type="entry name" value="REC"/>
    <property type="match status" value="1"/>
</dbReference>
<keyword evidence="1" id="KW-0597">Phosphoprotein</keyword>
<dbReference type="Pfam" id="PF00072">
    <property type="entry name" value="Response_reg"/>
    <property type="match status" value="1"/>
</dbReference>
<evidence type="ECO:0000256" key="1">
    <source>
        <dbReference type="PROSITE-ProRule" id="PRU00169"/>
    </source>
</evidence>
<dbReference type="InterPro" id="IPR011006">
    <property type="entry name" value="CheY-like_superfamily"/>
</dbReference>
<dbReference type="AlphaFoldDB" id="M7NPD6"/>
<dbReference type="Proteomes" id="UP000011910">
    <property type="component" value="Unassembled WGS sequence"/>
</dbReference>
<comment type="caution">
    <text evidence="3">The sequence shown here is derived from an EMBL/GenBank/DDBJ whole genome shotgun (WGS) entry which is preliminary data.</text>
</comment>
<dbReference type="InterPro" id="IPR001789">
    <property type="entry name" value="Sig_transdc_resp-reg_receiver"/>
</dbReference>
<dbReference type="GO" id="GO:0000160">
    <property type="term" value="P:phosphorelay signal transduction system"/>
    <property type="evidence" value="ECO:0007669"/>
    <property type="project" value="InterPro"/>
</dbReference>
<dbReference type="OrthoDB" id="1524091at2"/>
<dbReference type="SUPFAM" id="SSF52172">
    <property type="entry name" value="CheY-like"/>
    <property type="match status" value="1"/>
</dbReference>
<dbReference type="STRING" id="1279009.ADICEAN_01266"/>
<keyword evidence="4" id="KW-1185">Reference proteome</keyword>
<evidence type="ECO:0000313" key="3">
    <source>
        <dbReference type="EMBL" id="EMR03585.1"/>
    </source>
</evidence>
<dbReference type="Gene3D" id="3.40.50.2300">
    <property type="match status" value="1"/>
</dbReference>